<dbReference type="AlphaFoldDB" id="A0A8J2SVW5"/>
<proteinExistence type="predicted"/>
<evidence type="ECO:0000313" key="3">
    <source>
        <dbReference type="Proteomes" id="UP000789595"/>
    </source>
</evidence>
<reference evidence="2" key="1">
    <citation type="submission" date="2021-11" db="EMBL/GenBank/DDBJ databases">
        <authorList>
            <consortium name="Genoscope - CEA"/>
            <person name="William W."/>
        </authorList>
    </citation>
    <scope>NUCLEOTIDE SEQUENCE</scope>
</reference>
<accession>A0A8J2SVW5</accession>
<dbReference type="SUPFAM" id="SSF82199">
    <property type="entry name" value="SET domain"/>
    <property type="match status" value="1"/>
</dbReference>
<sequence length="251" mass="27083">MALPLDKLNKLLRTAALGVEVVQTATKGRGIVATRAHRAGAAVVPAGEPLAHSSKRAVNAFAGHGEFAGYERAWRKARGKLEGADGRRHPLLVAQIASRVAHEPEASPYVLAVAALCSAKMTGPTPAPWVEDCAAVKRALGGDDGDRYAFLTDEWYAGVASRIHLNSLRADAEGDTVALYALPSFLNHHWEPNLLVDYGDDDVVFRAARPVKEGDELTIDYIHGLPQEERSAYLMENYGFDEASEIDSVSL</sequence>
<dbReference type="InterPro" id="IPR050869">
    <property type="entry name" value="H3K4_H4K5_MeTrfase"/>
</dbReference>
<dbReference type="PANTHER" id="PTHR12197:SF298">
    <property type="entry name" value="HISTONE-LYSINE N-METHYLTRANSFERASE ATXR4"/>
    <property type="match status" value="1"/>
</dbReference>
<dbReference type="PANTHER" id="PTHR12197">
    <property type="entry name" value="HISTONE-LYSINE N-METHYLTRANSFERASE SMYD"/>
    <property type="match status" value="1"/>
</dbReference>
<dbReference type="Gene3D" id="2.170.270.10">
    <property type="entry name" value="SET domain"/>
    <property type="match status" value="1"/>
</dbReference>
<dbReference type="OrthoDB" id="438641at2759"/>
<organism evidence="2 3">
    <name type="scientific">Pelagomonas calceolata</name>
    <dbReference type="NCBI Taxonomy" id="35677"/>
    <lineage>
        <taxon>Eukaryota</taxon>
        <taxon>Sar</taxon>
        <taxon>Stramenopiles</taxon>
        <taxon>Ochrophyta</taxon>
        <taxon>Pelagophyceae</taxon>
        <taxon>Pelagomonadales</taxon>
        <taxon>Pelagomonadaceae</taxon>
        <taxon>Pelagomonas</taxon>
    </lineage>
</organism>
<evidence type="ECO:0000313" key="2">
    <source>
        <dbReference type="EMBL" id="CAH0377509.1"/>
    </source>
</evidence>
<dbReference type="Pfam" id="PF00856">
    <property type="entry name" value="SET"/>
    <property type="match status" value="1"/>
</dbReference>
<dbReference type="PROSITE" id="PS50280">
    <property type="entry name" value="SET"/>
    <property type="match status" value="1"/>
</dbReference>
<gene>
    <name evidence="2" type="ORF">PECAL_5P20440</name>
</gene>
<dbReference type="CDD" id="cd20071">
    <property type="entry name" value="SET_SMYD"/>
    <property type="match status" value="1"/>
</dbReference>
<evidence type="ECO:0000259" key="1">
    <source>
        <dbReference type="PROSITE" id="PS50280"/>
    </source>
</evidence>
<dbReference type="EMBL" id="CAKKNE010000005">
    <property type="protein sequence ID" value="CAH0377509.1"/>
    <property type="molecule type" value="Genomic_DNA"/>
</dbReference>
<dbReference type="GO" id="GO:0005634">
    <property type="term" value="C:nucleus"/>
    <property type="evidence" value="ECO:0007669"/>
    <property type="project" value="TreeGrafter"/>
</dbReference>
<keyword evidence="3" id="KW-1185">Reference proteome</keyword>
<dbReference type="InterPro" id="IPR001214">
    <property type="entry name" value="SET_dom"/>
</dbReference>
<feature type="domain" description="SET" evidence="1">
    <location>
        <begin position="17"/>
        <end position="222"/>
    </location>
</feature>
<dbReference type="InterPro" id="IPR046341">
    <property type="entry name" value="SET_dom_sf"/>
</dbReference>
<comment type="caution">
    <text evidence="2">The sequence shown here is derived from an EMBL/GenBank/DDBJ whole genome shotgun (WGS) entry which is preliminary data.</text>
</comment>
<name>A0A8J2SVW5_9STRA</name>
<protein>
    <recommendedName>
        <fullName evidence="1">SET domain-containing protein</fullName>
    </recommendedName>
</protein>
<dbReference type="Proteomes" id="UP000789595">
    <property type="component" value="Unassembled WGS sequence"/>
</dbReference>